<accession>A0A1W0X739</accession>
<dbReference type="CDD" id="cd00761">
    <property type="entry name" value="Glyco_tranf_GTA_type"/>
    <property type="match status" value="1"/>
</dbReference>
<keyword evidence="5" id="KW-0812">Transmembrane</keyword>
<proteinExistence type="inferred from homology"/>
<evidence type="ECO:0000256" key="5">
    <source>
        <dbReference type="ARBA" id="ARBA00022692"/>
    </source>
</evidence>
<evidence type="ECO:0000256" key="1">
    <source>
        <dbReference type="ARBA" id="ARBA00004167"/>
    </source>
</evidence>
<dbReference type="PANTHER" id="PTHR21461:SF69">
    <property type="entry name" value="GLYCOSYLTRANSFERASE FAMILY 92 PROTEIN"/>
    <property type="match status" value="1"/>
</dbReference>
<keyword evidence="7" id="KW-0472">Membrane</keyword>
<evidence type="ECO:0000313" key="9">
    <source>
        <dbReference type="EMBL" id="OQV23359.1"/>
    </source>
</evidence>
<evidence type="ECO:0000256" key="4">
    <source>
        <dbReference type="ARBA" id="ARBA00022679"/>
    </source>
</evidence>
<dbReference type="GO" id="GO:0016757">
    <property type="term" value="F:glycosyltransferase activity"/>
    <property type="evidence" value="ECO:0007669"/>
    <property type="project" value="UniProtKB-UniRule"/>
</dbReference>
<reference evidence="10" key="1">
    <citation type="submission" date="2017-01" db="EMBL/GenBank/DDBJ databases">
        <title>Comparative genomics of anhydrobiosis in the tardigrade Hypsibius dujardini.</title>
        <authorList>
            <person name="Yoshida Y."/>
            <person name="Koutsovoulos G."/>
            <person name="Laetsch D."/>
            <person name="Stevens L."/>
            <person name="Kumar S."/>
            <person name="Horikawa D."/>
            <person name="Ishino K."/>
            <person name="Komine S."/>
            <person name="Tomita M."/>
            <person name="Blaxter M."/>
            <person name="Arakawa K."/>
        </authorList>
    </citation>
    <scope>NUCLEOTIDE SEQUENCE [LARGE SCALE GENOMIC DNA]</scope>
    <source>
        <strain evidence="10">Z151</strain>
    </source>
</reference>
<dbReference type="EC" id="2.4.1.-" evidence="8"/>
<evidence type="ECO:0000256" key="2">
    <source>
        <dbReference type="ARBA" id="ARBA00007647"/>
    </source>
</evidence>
<dbReference type="OrthoDB" id="5833770at2759"/>
<dbReference type="PANTHER" id="PTHR21461">
    <property type="entry name" value="GLYCOSYLTRANSFERASE FAMILY 92 PROTEIN"/>
    <property type="match status" value="1"/>
</dbReference>
<name>A0A1W0X739_HYPEX</name>
<comment type="similarity">
    <text evidence="2 8">Belongs to the glycosyltransferase 92 family.</text>
</comment>
<dbReference type="GO" id="GO:0016020">
    <property type="term" value="C:membrane"/>
    <property type="evidence" value="ECO:0007669"/>
    <property type="project" value="UniProtKB-SubCell"/>
</dbReference>
<dbReference type="EMBL" id="MTYJ01000012">
    <property type="protein sequence ID" value="OQV23359.1"/>
    <property type="molecule type" value="Genomic_DNA"/>
</dbReference>
<keyword evidence="4 8" id="KW-0808">Transferase</keyword>
<dbReference type="Proteomes" id="UP000192578">
    <property type="component" value="Unassembled WGS sequence"/>
</dbReference>
<comment type="subcellular location">
    <subcellularLocation>
        <location evidence="1">Membrane</location>
        <topology evidence="1">Single-pass membrane protein</topology>
    </subcellularLocation>
</comment>
<comment type="caution">
    <text evidence="9">The sequence shown here is derived from an EMBL/GenBank/DDBJ whole genome shotgun (WGS) entry which is preliminary data.</text>
</comment>
<keyword evidence="3 8" id="KW-0328">Glycosyltransferase</keyword>
<keyword evidence="6" id="KW-1133">Transmembrane helix</keyword>
<gene>
    <name evidence="9" type="ORF">BV898_02805</name>
</gene>
<evidence type="ECO:0000256" key="6">
    <source>
        <dbReference type="ARBA" id="ARBA00022989"/>
    </source>
</evidence>
<dbReference type="AlphaFoldDB" id="A0A1W0X739"/>
<evidence type="ECO:0000256" key="7">
    <source>
        <dbReference type="ARBA" id="ARBA00023136"/>
    </source>
</evidence>
<protein>
    <recommendedName>
        <fullName evidence="8">Glycosyltransferase family 92 protein</fullName>
        <ecNumber evidence="8">2.4.1.-</ecNumber>
    </recommendedName>
</protein>
<evidence type="ECO:0000256" key="3">
    <source>
        <dbReference type="ARBA" id="ARBA00022676"/>
    </source>
</evidence>
<dbReference type="Pfam" id="PF01697">
    <property type="entry name" value="Glyco_transf_92"/>
    <property type="match status" value="1"/>
</dbReference>
<dbReference type="InterPro" id="IPR008166">
    <property type="entry name" value="Glyco_transf_92"/>
</dbReference>
<sequence>MISGKDTSFDSRTMLIRHSFWISRNVSSNEGVNRWRAFVDDHKYRCPIVQQEYVNTSRSLAAPEQLQMIWPDVAVITVLFAILPNVLTTAIGGHRKLKPIRNLTICAIVRDEMPYVLEWIEYYRLQGVDKFILYDDGSWDDTLQLQHFFASRGEPNLVEIVPANAERPSARSDPARRRYYDTQSYVLNHCNQRCARRSEWVMMVDVDEFIYSPLGVTLWEYIKSKHKATHIEPMSRALSEFFLVTPARYGTSGLNFTFRGQLLVDPYGVKSFTVKATGGGTLNDGLGDGKFPMITKSNPSRAPQPQMDTDYNERYNATCRDHKDSDRCEHALGKSIWKPERCNIAGVHWCLSGLQGRWQSPPVTELREYHYAFKARERVAGLIDLLRANKLKAFDNFDKSWFSSRYDPLPATIVEAVQNALHKYYT</sequence>
<dbReference type="GO" id="GO:0005737">
    <property type="term" value="C:cytoplasm"/>
    <property type="evidence" value="ECO:0007669"/>
    <property type="project" value="TreeGrafter"/>
</dbReference>
<organism evidence="9 10">
    <name type="scientific">Hypsibius exemplaris</name>
    <name type="common">Freshwater tardigrade</name>
    <dbReference type="NCBI Taxonomy" id="2072580"/>
    <lineage>
        <taxon>Eukaryota</taxon>
        <taxon>Metazoa</taxon>
        <taxon>Ecdysozoa</taxon>
        <taxon>Tardigrada</taxon>
        <taxon>Eutardigrada</taxon>
        <taxon>Parachela</taxon>
        <taxon>Hypsibioidea</taxon>
        <taxon>Hypsibiidae</taxon>
        <taxon>Hypsibius</taxon>
    </lineage>
</organism>
<evidence type="ECO:0000313" key="10">
    <source>
        <dbReference type="Proteomes" id="UP000192578"/>
    </source>
</evidence>
<keyword evidence="10" id="KW-1185">Reference proteome</keyword>
<evidence type="ECO:0000256" key="8">
    <source>
        <dbReference type="RuleBase" id="RU366017"/>
    </source>
</evidence>